<proteinExistence type="predicted"/>
<keyword evidence="4" id="KW-1185">Reference proteome</keyword>
<organism evidence="3 4">
    <name type="scientific">Szabonella alba</name>
    <dbReference type="NCBI Taxonomy" id="2804194"/>
    <lineage>
        <taxon>Bacteria</taxon>
        <taxon>Pseudomonadati</taxon>
        <taxon>Pseudomonadota</taxon>
        <taxon>Alphaproteobacteria</taxon>
        <taxon>Rhodobacterales</taxon>
        <taxon>Paracoccaceae</taxon>
        <taxon>Szabonella</taxon>
    </lineage>
</organism>
<sequence>MKHSESARTDPTGKLPLPAWLPDAARIYLHHTESGVSLRQLALREGVHASTVLRQVRRYETRRDDPLVDEALDRLSRLQGFAPQQPSRKDVPSMTAPIRPSTTTSDVAGPAGAASIDEVTILNEGRRILRRLAEAGTVLAFAPDMEKAAVLRSLPDGQSSRVAVVDRAVAQVFALQEWISCTRPGRVSLYRITMAGRAALRQMIDRPHHAPPGLAEASASFRHHTAGDCSDPDEETTRRPRYASTESPVVVLARRRDKDGKPFLSADLVQAAERLREDFELAQIGPRVTQNWERFLTGGDRGGFRPDTGGPTGPRDARERVSAALRDLGPGLGDMVLRCCCFLEGLEAAEQRMGWSARSGKIVLRIALQRLRRHYDEAYGRHGPMIG</sequence>
<comment type="caution">
    <text evidence="3">The sequence shown here is derived from an EMBL/GenBank/DDBJ whole genome shotgun (WGS) entry which is preliminary data.</text>
</comment>
<dbReference type="RefSeq" id="WP_202688029.1">
    <property type="nucleotide sequence ID" value="NZ_JAESVN010000003.1"/>
</dbReference>
<evidence type="ECO:0000256" key="1">
    <source>
        <dbReference type="SAM" id="MobiDB-lite"/>
    </source>
</evidence>
<dbReference type="InterPro" id="IPR045599">
    <property type="entry name" value="DUF6456"/>
</dbReference>
<feature type="region of interest" description="Disordered" evidence="1">
    <location>
        <begin position="221"/>
        <end position="245"/>
    </location>
</feature>
<reference evidence="3" key="1">
    <citation type="submission" date="2021-01" db="EMBL/GenBank/DDBJ databases">
        <title>Tabrizicola alba sp. nov. a motile alkaliphilic bacterium isolated from a soda lake.</title>
        <authorList>
            <person name="Szuroczki S."/>
            <person name="Abbaszade G."/>
            <person name="Schumann P."/>
            <person name="Toth E."/>
        </authorList>
    </citation>
    <scope>NUCLEOTIDE SEQUENCE</scope>
    <source>
        <strain evidence="3">DMG-N-6</strain>
    </source>
</reference>
<evidence type="ECO:0000259" key="2">
    <source>
        <dbReference type="Pfam" id="PF20057"/>
    </source>
</evidence>
<dbReference type="AlphaFoldDB" id="A0A8K0XZK1"/>
<dbReference type="EMBL" id="JAESVN010000003">
    <property type="protein sequence ID" value="MBL4917205.1"/>
    <property type="molecule type" value="Genomic_DNA"/>
</dbReference>
<gene>
    <name evidence="3" type="ORF">JL811_08210</name>
</gene>
<protein>
    <submittedName>
        <fullName evidence="3">Helix-turn-helix domain-containing protein</fullName>
    </submittedName>
</protein>
<dbReference type="Pfam" id="PF20057">
    <property type="entry name" value="DUF6456"/>
    <property type="match status" value="1"/>
</dbReference>
<feature type="region of interest" description="Disordered" evidence="1">
    <location>
        <begin position="296"/>
        <end position="317"/>
    </location>
</feature>
<name>A0A8K0XZK1_9RHOB</name>
<evidence type="ECO:0000313" key="4">
    <source>
        <dbReference type="Proteomes" id="UP000648908"/>
    </source>
</evidence>
<evidence type="ECO:0000313" key="3">
    <source>
        <dbReference type="EMBL" id="MBL4917205.1"/>
    </source>
</evidence>
<dbReference type="Proteomes" id="UP000648908">
    <property type="component" value="Unassembled WGS sequence"/>
</dbReference>
<feature type="domain" description="DUF6456" evidence="2">
    <location>
        <begin position="241"/>
        <end position="377"/>
    </location>
</feature>
<accession>A0A8K0XZK1</accession>